<dbReference type="AlphaFoldDB" id="A0A5B7HAT4"/>
<protein>
    <submittedName>
        <fullName evidence="1">Uncharacterized protein</fullName>
    </submittedName>
</protein>
<evidence type="ECO:0000313" key="1">
    <source>
        <dbReference type="EMBL" id="MPC66949.1"/>
    </source>
</evidence>
<evidence type="ECO:0000313" key="2">
    <source>
        <dbReference type="Proteomes" id="UP000324222"/>
    </source>
</evidence>
<keyword evidence="2" id="KW-1185">Reference proteome</keyword>
<name>A0A5B7HAT4_PORTR</name>
<organism evidence="1 2">
    <name type="scientific">Portunus trituberculatus</name>
    <name type="common">Swimming crab</name>
    <name type="synonym">Neptunus trituberculatus</name>
    <dbReference type="NCBI Taxonomy" id="210409"/>
    <lineage>
        <taxon>Eukaryota</taxon>
        <taxon>Metazoa</taxon>
        <taxon>Ecdysozoa</taxon>
        <taxon>Arthropoda</taxon>
        <taxon>Crustacea</taxon>
        <taxon>Multicrustacea</taxon>
        <taxon>Malacostraca</taxon>
        <taxon>Eumalacostraca</taxon>
        <taxon>Eucarida</taxon>
        <taxon>Decapoda</taxon>
        <taxon>Pleocyemata</taxon>
        <taxon>Brachyura</taxon>
        <taxon>Eubrachyura</taxon>
        <taxon>Portunoidea</taxon>
        <taxon>Portunidae</taxon>
        <taxon>Portuninae</taxon>
        <taxon>Portunus</taxon>
    </lineage>
</organism>
<dbReference type="EMBL" id="VSRR010025554">
    <property type="protein sequence ID" value="MPC66949.1"/>
    <property type="molecule type" value="Genomic_DNA"/>
</dbReference>
<gene>
    <name evidence="1" type="ORF">E2C01_061108</name>
</gene>
<dbReference type="Proteomes" id="UP000324222">
    <property type="component" value="Unassembled WGS sequence"/>
</dbReference>
<reference evidence="1 2" key="1">
    <citation type="submission" date="2019-05" db="EMBL/GenBank/DDBJ databases">
        <title>Another draft genome of Portunus trituberculatus and its Hox gene families provides insights of decapod evolution.</title>
        <authorList>
            <person name="Jeong J.-H."/>
            <person name="Song I."/>
            <person name="Kim S."/>
            <person name="Choi T."/>
            <person name="Kim D."/>
            <person name="Ryu S."/>
            <person name="Kim W."/>
        </authorList>
    </citation>
    <scope>NUCLEOTIDE SEQUENCE [LARGE SCALE GENOMIC DNA]</scope>
    <source>
        <tissue evidence="1">Muscle</tissue>
    </source>
</reference>
<accession>A0A5B7HAT4</accession>
<sequence>MIRCTKCSKGQEHGGSPHKILVARDDETNVPCQTMWFPGRPCYYHLPVTTRAMMDGHGASGQPREGKGKTH</sequence>
<comment type="caution">
    <text evidence="1">The sequence shown here is derived from an EMBL/GenBank/DDBJ whole genome shotgun (WGS) entry which is preliminary data.</text>
</comment>
<proteinExistence type="predicted"/>